<dbReference type="InterPro" id="IPR054728">
    <property type="entry name" value="RsmB-like_ferredoxin"/>
</dbReference>
<evidence type="ECO:0000256" key="7">
    <source>
        <dbReference type="ARBA" id="ARBA00022679"/>
    </source>
</evidence>
<comment type="similarity">
    <text evidence="13">Belongs to the class I-like SAM-binding methyltransferase superfamily. RsmB/NOP family.</text>
</comment>
<dbReference type="NCBIfam" id="TIGR00563">
    <property type="entry name" value="rsmB"/>
    <property type="match status" value="1"/>
</dbReference>
<dbReference type="PRINTS" id="PR02008">
    <property type="entry name" value="RCMTFAMILY"/>
</dbReference>
<dbReference type="EMBL" id="DWWA01000016">
    <property type="protein sequence ID" value="HJC71641.1"/>
    <property type="molecule type" value="Genomic_DNA"/>
</dbReference>
<dbReference type="PANTHER" id="PTHR22807:SF53">
    <property type="entry name" value="RIBOSOMAL RNA SMALL SUBUNIT METHYLTRANSFERASE B-RELATED"/>
    <property type="match status" value="1"/>
</dbReference>
<dbReference type="InterPro" id="IPR001678">
    <property type="entry name" value="MeTrfase_RsmB-F_NOP2_dom"/>
</dbReference>
<evidence type="ECO:0000256" key="1">
    <source>
        <dbReference type="ARBA" id="ARBA00002724"/>
    </source>
</evidence>
<evidence type="ECO:0000256" key="2">
    <source>
        <dbReference type="ARBA" id="ARBA00004496"/>
    </source>
</evidence>
<evidence type="ECO:0000256" key="6">
    <source>
        <dbReference type="ARBA" id="ARBA00022603"/>
    </source>
</evidence>
<reference evidence="15" key="2">
    <citation type="submission" date="2021-04" db="EMBL/GenBank/DDBJ databases">
        <authorList>
            <person name="Gilroy R."/>
        </authorList>
    </citation>
    <scope>NUCLEOTIDE SEQUENCE</scope>
    <source>
        <strain evidence="15">5933</strain>
    </source>
</reference>
<dbReference type="Pfam" id="PF01029">
    <property type="entry name" value="NusB"/>
    <property type="match status" value="1"/>
</dbReference>
<dbReference type="CDD" id="cd02440">
    <property type="entry name" value="AdoMet_MTases"/>
    <property type="match status" value="1"/>
</dbReference>
<evidence type="ECO:0000256" key="13">
    <source>
        <dbReference type="PROSITE-ProRule" id="PRU01023"/>
    </source>
</evidence>
<comment type="function">
    <text evidence="1">Specifically methylates the cytosine at position 967 (m5C967) of 16S rRNA.</text>
</comment>
<dbReference type="NCBIfam" id="NF011494">
    <property type="entry name" value="PRK14902.1"/>
    <property type="match status" value="1"/>
</dbReference>
<protein>
    <recommendedName>
        <fullName evidence="3">16S rRNA (cytosine(967)-C(5))-methyltransferase</fullName>
        <ecNumber evidence="3">2.1.1.176</ecNumber>
    </recommendedName>
    <alternativeName>
        <fullName evidence="10">16S rRNA m5C967 methyltransferase</fullName>
    </alternativeName>
    <alternativeName>
        <fullName evidence="11">rRNA (cytosine-C(5)-)-methyltransferase RsmB</fullName>
    </alternativeName>
</protein>
<evidence type="ECO:0000256" key="3">
    <source>
        <dbReference type="ARBA" id="ARBA00012140"/>
    </source>
</evidence>
<dbReference type="Gene3D" id="3.40.50.150">
    <property type="entry name" value="Vaccinia Virus protein VP39"/>
    <property type="match status" value="1"/>
</dbReference>
<feature type="active site" description="Nucleophile" evidence="13">
    <location>
        <position position="375"/>
    </location>
</feature>
<feature type="binding site" evidence="13">
    <location>
        <position position="323"/>
    </location>
    <ligand>
        <name>S-adenosyl-L-methionine</name>
        <dbReference type="ChEBI" id="CHEBI:59789"/>
    </ligand>
</feature>
<keyword evidence="8 13" id="KW-0949">S-adenosyl-L-methionine</keyword>
<feature type="binding site" evidence="13">
    <location>
        <begin position="255"/>
        <end position="261"/>
    </location>
    <ligand>
        <name>S-adenosyl-L-methionine</name>
        <dbReference type="ChEBI" id="CHEBI:59789"/>
    </ligand>
</feature>
<reference evidence="15" key="1">
    <citation type="journal article" date="2021" name="PeerJ">
        <title>Extensive microbial diversity within the chicken gut microbiome revealed by metagenomics and culture.</title>
        <authorList>
            <person name="Gilroy R."/>
            <person name="Ravi A."/>
            <person name="Getino M."/>
            <person name="Pursley I."/>
            <person name="Horton D.L."/>
            <person name="Alikhan N.F."/>
            <person name="Baker D."/>
            <person name="Gharbi K."/>
            <person name="Hall N."/>
            <person name="Watson M."/>
            <person name="Adriaenssens E.M."/>
            <person name="Foster-Nyarko E."/>
            <person name="Jarju S."/>
            <person name="Secka A."/>
            <person name="Antonio M."/>
            <person name="Oren A."/>
            <person name="Chaudhuri R.R."/>
            <person name="La Ragione R."/>
            <person name="Hildebrand F."/>
            <person name="Pallen M.J."/>
        </authorList>
    </citation>
    <scope>NUCLEOTIDE SEQUENCE</scope>
    <source>
        <strain evidence="15">5933</strain>
    </source>
</reference>
<name>A0A9D2Q3E7_9FIRM</name>
<dbReference type="EC" id="2.1.1.176" evidence="3"/>
<evidence type="ECO:0000256" key="11">
    <source>
        <dbReference type="ARBA" id="ARBA00031088"/>
    </source>
</evidence>
<feature type="binding site" evidence="13">
    <location>
        <position position="279"/>
    </location>
    <ligand>
        <name>S-adenosyl-L-methionine</name>
        <dbReference type="ChEBI" id="CHEBI:59789"/>
    </ligand>
</feature>
<dbReference type="GO" id="GO:0006355">
    <property type="term" value="P:regulation of DNA-templated transcription"/>
    <property type="evidence" value="ECO:0007669"/>
    <property type="project" value="InterPro"/>
</dbReference>
<evidence type="ECO:0000256" key="8">
    <source>
        <dbReference type="ARBA" id="ARBA00022691"/>
    </source>
</evidence>
<dbReference type="GO" id="GO:0003723">
    <property type="term" value="F:RNA binding"/>
    <property type="evidence" value="ECO:0007669"/>
    <property type="project" value="UniProtKB-UniRule"/>
</dbReference>
<evidence type="ECO:0000313" key="16">
    <source>
        <dbReference type="Proteomes" id="UP000823918"/>
    </source>
</evidence>
<keyword evidence="6 13" id="KW-0489">Methyltransferase</keyword>
<dbReference type="SUPFAM" id="SSF53335">
    <property type="entry name" value="S-adenosyl-L-methionine-dependent methyltransferases"/>
    <property type="match status" value="1"/>
</dbReference>
<dbReference type="InterPro" id="IPR029063">
    <property type="entry name" value="SAM-dependent_MTases_sf"/>
</dbReference>
<dbReference type="Proteomes" id="UP000823918">
    <property type="component" value="Unassembled WGS sequence"/>
</dbReference>
<comment type="subcellular location">
    <subcellularLocation>
        <location evidence="2">Cytoplasm</location>
    </subcellularLocation>
</comment>
<dbReference type="InterPro" id="IPR023267">
    <property type="entry name" value="RCMT"/>
</dbReference>
<evidence type="ECO:0000313" key="15">
    <source>
        <dbReference type="EMBL" id="HJC71641.1"/>
    </source>
</evidence>
<comment type="catalytic activity">
    <reaction evidence="12">
        <text>cytidine(967) in 16S rRNA + S-adenosyl-L-methionine = 5-methylcytidine(967) in 16S rRNA + S-adenosyl-L-homocysteine + H(+)</text>
        <dbReference type="Rhea" id="RHEA:42748"/>
        <dbReference type="Rhea" id="RHEA-COMP:10219"/>
        <dbReference type="Rhea" id="RHEA-COMP:10220"/>
        <dbReference type="ChEBI" id="CHEBI:15378"/>
        <dbReference type="ChEBI" id="CHEBI:57856"/>
        <dbReference type="ChEBI" id="CHEBI:59789"/>
        <dbReference type="ChEBI" id="CHEBI:74483"/>
        <dbReference type="ChEBI" id="CHEBI:82748"/>
        <dbReference type="EC" id="2.1.1.176"/>
    </reaction>
</comment>
<dbReference type="Gene3D" id="1.10.940.10">
    <property type="entry name" value="NusB-like"/>
    <property type="match status" value="1"/>
</dbReference>
<evidence type="ECO:0000256" key="4">
    <source>
        <dbReference type="ARBA" id="ARBA00022490"/>
    </source>
</evidence>
<dbReference type="PANTHER" id="PTHR22807">
    <property type="entry name" value="NOP2 YEAST -RELATED NOL1/NOP2/FMU SUN DOMAIN-CONTAINING"/>
    <property type="match status" value="1"/>
</dbReference>
<dbReference type="Gene3D" id="3.30.70.1170">
    <property type="entry name" value="Sun protein, domain 3"/>
    <property type="match status" value="1"/>
</dbReference>
<dbReference type="GO" id="GO:0008649">
    <property type="term" value="F:rRNA methyltransferase activity"/>
    <property type="evidence" value="ECO:0007669"/>
    <property type="project" value="InterPro"/>
</dbReference>
<keyword evidence="4" id="KW-0963">Cytoplasm</keyword>
<dbReference type="InterPro" id="IPR006027">
    <property type="entry name" value="NusB_RsmB_TIM44"/>
</dbReference>
<dbReference type="Pfam" id="PF01189">
    <property type="entry name" value="Methyltr_RsmB-F"/>
    <property type="match status" value="1"/>
</dbReference>
<proteinExistence type="inferred from homology"/>
<keyword evidence="9 13" id="KW-0694">RNA-binding</keyword>
<comment type="caution">
    <text evidence="15">The sequence shown here is derived from an EMBL/GenBank/DDBJ whole genome shotgun (WGS) entry which is preliminary data.</text>
</comment>
<accession>A0A9D2Q3E7</accession>
<evidence type="ECO:0000256" key="12">
    <source>
        <dbReference type="ARBA" id="ARBA00047283"/>
    </source>
</evidence>
<feature type="binding site" evidence="13">
    <location>
        <position position="306"/>
    </location>
    <ligand>
        <name>S-adenosyl-L-methionine</name>
        <dbReference type="ChEBI" id="CHEBI:59789"/>
    </ligand>
</feature>
<dbReference type="AlphaFoldDB" id="A0A9D2Q3E7"/>
<dbReference type="InterPro" id="IPR049560">
    <property type="entry name" value="MeTrfase_RsmB-F_NOP2_cat"/>
</dbReference>
<dbReference type="InterPro" id="IPR004573">
    <property type="entry name" value="rRNA_ssu_MeTfrase_B"/>
</dbReference>
<organism evidence="15 16">
    <name type="scientific">Candidatus Ruthenibacterium merdavium</name>
    <dbReference type="NCBI Taxonomy" id="2838752"/>
    <lineage>
        <taxon>Bacteria</taxon>
        <taxon>Bacillati</taxon>
        <taxon>Bacillota</taxon>
        <taxon>Clostridia</taxon>
        <taxon>Eubacteriales</taxon>
        <taxon>Oscillospiraceae</taxon>
        <taxon>Ruthenibacterium</taxon>
    </lineage>
</organism>
<dbReference type="SUPFAM" id="SSF48013">
    <property type="entry name" value="NusB-like"/>
    <property type="match status" value="1"/>
</dbReference>
<dbReference type="PROSITE" id="PS51686">
    <property type="entry name" value="SAM_MT_RSMB_NOP"/>
    <property type="match status" value="1"/>
</dbReference>
<keyword evidence="5" id="KW-0698">rRNA processing</keyword>
<keyword evidence="7 13" id="KW-0808">Transferase</keyword>
<dbReference type="Pfam" id="PF22458">
    <property type="entry name" value="RsmF-B_ferredox"/>
    <property type="match status" value="1"/>
</dbReference>
<feature type="domain" description="SAM-dependent MTase RsmB/NOP-type" evidence="14">
    <location>
        <begin position="166"/>
        <end position="434"/>
    </location>
</feature>
<dbReference type="InterPro" id="IPR035926">
    <property type="entry name" value="NusB-like_sf"/>
</dbReference>
<evidence type="ECO:0000256" key="10">
    <source>
        <dbReference type="ARBA" id="ARBA00030399"/>
    </source>
</evidence>
<gene>
    <name evidence="15" type="primary">rsmB</name>
    <name evidence="15" type="ORF">H9698_02445</name>
</gene>
<evidence type="ECO:0000256" key="5">
    <source>
        <dbReference type="ARBA" id="ARBA00022552"/>
    </source>
</evidence>
<evidence type="ECO:0000256" key="9">
    <source>
        <dbReference type="ARBA" id="ARBA00022884"/>
    </source>
</evidence>
<sequence>MKDARRVAAEALMRQEKNGYANLVLKSVLAQWKASAQEKALAAAVFYGTVERMATIDWILQQFLAKPLDKADPSVRAVLRSGLYQGRWMDSVPVHTAVDESVKLCKRMGKGSAAGLVNAVLRKAVVYDMQQAVFSSEAQRLAVTYSVSRPMAEFLLQKLPEDAEAFLRASFEKPEFCVRVNPLKTDTETLQNVFQEQGMGCRKGQVEGALLVDWRGSLTECEAFRQGWFHVQGQSSQLACAALDAGPHQKVVDLCAAPGGKSALLAQNMNNTGKLFCRDVSESRTKLIEETLERLGVTNAQVKAADAAVWDEALADADRVLCDVPCSGLGTLAKKPDVRYKSLEGMDELIAVQKKILETGARYVKPGGILVYSTCTVNPDENQHVVADFLSRHSDFELQMFDVPQWARRTPQGVLVCPPCRQADGFFIAKLQKRVPQMR</sequence>
<dbReference type="GO" id="GO:0005737">
    <property type="term" value="C:cytoplasm"/>
    <property type="evidence" value="ECO:0007669"/>
    <property type="project" value="UniProtKB-SubCell"/>
</dbReference>
<evidence type="ECO:0000259" key="14">
    <source>
        <dbReference type="PROSITE" id="PS51686"/>
    </source>
</evidence>